<dbReference type="STRING" id="3218.A0A2K1J0S3"/>
<evidence type="ECO:0000256" key="3">
    <source>
        <dbReference type="PIRSR" id="PIRSR000137-2"/>
    </source>
</evidence>
<evidence type="ECO:0000256" key="2">
    <source>
        <dbReference type="ARBA" id="ARBA00022729"/>
    </source>
</evidence>
<keyword evidence="8" id="KW-1185">Reference proteome</keyword>
<name>A0A2K1J0S3_PHYPA</name>
<feature type="domain" description="Glucose-methanol-choline oxidoreductase N-terminal" evidence="5">
    <location>
        <begin position="304"/>
        <end position="318"/>
    </location>
</feature>
<dbReference type="GeneID" id="112294951"/>
<sequence length="612" mass="66683">MGDNDYRERQGSDHSNDFKSSKAKWKFVCVLIVLQTRLLYTCAAKIYSDPNYSFVLNATEAPLLGRNYDYIIVGGGTAGCPLAATLSQNFSVLLLERGGQPYQNDLVENLVGFYPNLQLDTSTSASQSFTSEDGVPNQRARVLGGGSAVNAGFFTFADPQFVAEMNWDVILVNESFTWVADEVAQIPTIQVFQSAARDALLEAGVTPFNGETYDHLIGTKVGGSLFDSNDRRHTAADLLTYANPDNLDVYIWASAQRLVFATGVGPNGDRQPRAIGVEYTDLEGYSHTVLLNDNPGSEVILTAGALGSPVLLMLSGIGPADHLADFNIAAILDNPAVGSRMADNPTNSMWVLTNQEVEVTLIQVVGITSWGSYIEISSGQSEALIGAFESTPLSTTSSRSNKLNNSTVTATSLQDTITAAIREVPEQFRYQAVWGGTILQKIWGPLSRGLLRLSSLNAVDNPRVWFNYFQEQVDLAICEQGIRAVLDTLASPSLARLQYTNDTIPFILQPVNDAVVGARPQRDLSNSTQDTINIRQWCMDSVMTIWHYHGGCVVDDVVRRDYRVIGTQSLRVIDGSTFARSPGANPQATVMMLGRYMGVQILRERLGSEAGV</sequence>
<dbReference type="Pfam" id="PF05199">
    <property type="entry name" value="GMC_oxred_C"/>
    <property type="match status" value="1"/>
</dbReference>
<protein>
    <recommendedName>
        <fullName evidence="5">Glucose-methanol-choline oxidoreductase N-terminal domain-containing protein</fullName>
    </recommendedName>
</protein>
<dbReference type="RefSeq" id="XP_024401736.1">
    <property type="nucleotide sequence ID" value="XM_024545968.2"/>
</dbReference>
<evidence type="ECO:0000256" key="4">
    <source>
        <dbReference type="PIRSR" id="PIRSR000137-3"/>
    </source>
</evidence>
<dbReference type="Gene3D" id="3.30.410.40">
    <property type="match status" value="1"/>
</dbReference>
<comment type="cofactor">
    <cofactor evidence="3">
        <name>FAD</name>
        <dbReference type="ChEBI" id="CHEBI:57692"/>
    </cofactor>
</comment>
<dbReference type="PIRSF" id="PIRSF000137">
    <property type="entry name" value="Alcohol_oxidase"/>
    <property type="match status" value="1"/>
</dbReference>
<proteinExistence type="inferred from homology"/>
<dbReference type="Proteomes" id="UP000006727">
    <property type="component" value="Chromosome 18"/>
</dbReference>
<feature type="binding site" evidence="3">
    <location>
        <position position="575"/>
    </location>
    <ligand>
        <name>FAD</name>
        <dbReference type="ChEBI" id="CHEBI:57692"/>
    </ligand>
</feature>
<dbReference type="PANTHER" id="PTHR45968">
    <property type="entry name" value="OSJNBA0019K04.7 PROTEIN"/>
    <property type="match status" value="1"/>
</dbReference>
<comment type="similarity">
    <text evidence="1">Belongs to the GMC oxidoreductase family.</text>
</comment>
<dbReference type="GO" id="GO:0016614">
    <property type="term" value="F:oxidoreductase activity, acting on CH-OH group of donors"/>
    <property type="evidence" value="ECO:0007669"/>
    <property type="project" value="InterPro"/>
</dbReference>
<evidence type="ECO:0000313" key="6">
    <source>
        <dbReference type="EMBL" id="PNR35117.1"/>
    </source>
</evidence>
<dbReference type="InterPro" id="IPR012132">
    <property type="entry name" value="GMC_OxRdtase"/>
</dbReference>
<dbReference type="GO" id="GO:0050660">
    <property type="term" value="F:flavin adenine dinucleotide binding"/>
    <property type="evidence" value="ECO:0007669"/>
    <property type="project" value="InterPro"/>
</dbReference>
<dbReference type="SUPFAM" id="SSF51905">
    <property type="entry name" value="FAD/NAD(P)-binding domain"/>
    <property type="match status" value="1"/>
</dbReference>
<dbReference type="Pfam" id="PF00732">
    <property type="entry name" value="GMC_oxred_N"/>
    <property type="match status" value="1"/>
</dbReference>
<keyword evidence="3" id="KW-0274">FAD</keyword>
<dbReference type="KEGG" id="ppp:112294951"/>
<feature type="binding site" evidence="3">
    <location>
        <position position="142"/>
    </location>
    <ligand>
        <name>FAD</name>
        <dbReference type="ChEBI" id="CHEBI:57692"/>
    </ligand>
</feature>
<reference evidence="7" key="3">
    <citation type="submission" date="2020-12" db="UniProtKB">
        <authorList>
            <consortium name="EnsemblPlants"/>
        </authorList>
    </citation>
    <scope>IDENTIFICATION</scope>
</reference>
<dbReference type="InterPro" id="IPR036188">
    <property type="entry name" value="FAD/NAD-bd_sf"/>
</dbReference>
<organism evidence="6">
    <name type="scientific">Physcomitrium patens</name>
    <name type="common">Spreading-leaved earth moss</name>
    <name type="synonym">Physcomitrella patens</name>
    <dbReference type="NCBI Taxonomy" id="3218"/>
    <lineage>
        <taxon>Eukaryota</taxon>
        <taxon>Viridiplantae</taxon>
        <taxon>Streptophyta</taxon>
        <taxon>Embryophyta</taxon>
        <taxon>Bryophyta</taxon>
        <taxon>Bryophytina</taxon>
        <taxon>Bryopsida</taxon>
        <taxon>Funariidae</taxon>
        <taxon>Funariales</taxon>
        <taxon>Funariaceae</taxon>
        <taxon>Physcomitrium</taxon>
    </lineage>
</organism>
<dbReference type="SUPFAM" id="SSF54373">
    <property type="entry name" value="FAD-linked reductases, C-terminal domain"/>
    <property type="match status" value="1"/>
</dbReference>
<dbReference type="OrthoDB" id="269227at2759"/>
<evidence type="ECO:0000256" key="1">
    <source>
        <dbReference type="ARBA" id="ARBA00010790"/>
    </source>
</evidence>
<dbReference type="Gramene" id="Pp3c18_11920V3.1">
    <property type="protein sequence ID" value="Pp3c18_11920V3.1"/>
    <property type="gene ID" value="Pp3c18_11920"/>
</dbReference>
<dbReference type="InterPro" id="IPR007867">
    <property type="entry name" value="GMC_OxRtase_C"/>
</dbReference>
<evidence type="ECO:0000313" key="8">
    <source>
        <dbReference type="Proteomes" id="UP000006727"/>
    </source>
</evidence>
<dbReference type="PaxDb" id="3218-PP1S3_628V6.1"/>
<dbReference type="PROSITE" id="PS00624">
    <property type="entry name" value="GMC_OXRED_2"/>
    <property type="match status" value="1"/>
</dbReference>
<dbReference type="OMA" id="PVPNCKH"/>
<dbReference type="EnsemblPlants" id="Pp3c18_11920V3.2">
    <property type="protein sequence ID" value="Pp3c18_11920V3.2"/>
    <property type="gene ID" value="Pp3c18_11920"/>
</dbReference>
<gene>
    <name evidence="7" type="primary">LOC112294951</name>
    <name evidence="6" type="ORF">PHYPA_023016</name>
</gene>
<feature type="binding site" evidence="3">
    <location>
        <begin position="546"/>
        <end position="547"/>
    </location>
    <ligand>
        <name>FAD</name>
        <dbReference type="ChEBI" id="CHEBI:57692"/>
    </ligand>
</feature>
<keyword evidence="2" id="KW-0732">Signal</keyword>
<keyword evidence="4" id="KW-1015">Disulfide bond</keyword>
<feature type="binding site" evidence="3">
    <location>
        <begin position="586"/>
        <end position="587"/>
    </location>
    <ligand>
        <name>FAD</name>
        <dbReference type="ChEBI" id="CHEBI:57692"/>
    </ligand>
</feature>
<reference evidence="6 8" key="1">
    <citation type="journal article" date="2008" name="Science">
        <title>The Physcomitrella genome reveals evolutionary insights into the conquest of land by plants.</title>
        <authorList>
            <person name="Rensing S."/>
            <person name="Lang D."/>
            <person name="Zimmer A."/>
            <person name="Terry A."/>
            <person name="Salamov A."/>
            <person name="Shapiro H."/>
            <person name="Nishiyama T."/>
            <person name="Perroud P.-F."/>
            <person name="Lindquist E."/>
            <person name="Kamisugi Y."/>
            <person name="Tanahashi T."/>
            <person name="Sakakibara K."/>
            <person name="Fujita T."/>
            <person name="Oishi K."/>
            <person name="Shin-I T."/>
            <person name="Kuroki Y."/>
            <person name="Toyoda A."/>
            <person name="Suzuki Y."/>
            <person name="Hashimoto A."/>
            <person name="Yamaguchi K."/>
            <person name="Sugano A."/>
            <person name="Kohara Y."/>
            <person name="Fujiyama A."/>
            <person name="Anterola A."/>
            <person name="Aoki S."/>
            <person name="Ashton N."/>
            <person name="Barbazuk W.B."/>
            <person name="Barker E."/>
            <person name="Bennetzen J."/>
            <person name="Bezanilla M."/>
            <person name="Blankenship R."/>
            <person name="Cho S.H."/>
            <person name="Dutcher S."/>
            <person name="Estelle M."/>
            <person name="Fawcett J.A."/>
            <person name="Gundlach H."/>
            <person name="Hanada K."/>
            <person name="Heyl A."/>
            <person name="Hicks K.A."/>
            <person name="Hugh J."/>
            <person name="Lohr M."/>
            <person name="Mayer K."/>
            <person name="Melkozernov A."/>
            <person name="Murata T."/>
            <person name="Nelson D."/>
            <person name="Pils B."/>
            <person name="Prigge M."/>
            <person name="Reiss B."/>
            <person name="Renner T."/>
            <person name="Rombauts S."/>
            <person name="Rushton P."/>
            <person name="Sanderfoot A."/>
            <person name="Schween G."/>
            <person name="Shiu S.-H."/>
            <person name="Stueber K."/>
            <person name="Theodoulou F.L."/>
            <person name="Tu H."/>
            <person name="Van de Peer Y."/>
            <person name="Verrier P.J."/>
            <person name="Waters E."/>
            <person name="Wood A."/>
            <person name="Yang L."/>
            <person name="Cove D."/>
            <person name="Cuming A."/>
            <person name="Hasebe M."/>
            <person name="Lucas S."/>
            <person name="Mishler D.B."/>
            <person name="Reski R."/>
            <person name="Grigoriev I."/>
            <person name="Quatrano R.S."/>
            <person name="Boore J.L."/>
        </authorList>
    </citation>
    <scope>NUCLEOTIDE SEQUENCE [LARGE SCALE GENOMIC DNA]</scope>
    <source>
        <strain evidence="7 8">cv. Gransden 2004</strain>
    </source>
</reference>
<dbReference type="InterPro" id="IPR000172">
    <property type="entry name" value="GMC_OxRdtase_N"/>
</dbReference>
<dbReference type="AlphaFoldDB" id="A0A2K1J0S3"/>
<accession>A0A2K1J0S3</accession>
<dbReference type="InterPro" id="IPR051871">
    <property type="entry name" value="GMC_Oxidoreductase-Related"/>
</dbReference>
<dbReference type="EnsemblPlants" id="Pp3c18_11920V3.1">
    <property type="protein sequence ID" value="Pp3c18_11920V3.1"/>
    <property type="gene ID" value="Pp3c18_11920"/>
</dbReference>
<dbReference type="PANTHER" id="PTHR45968:SF3">
    <property type="entry name" value="OS04G0573100 PROTEIN"/>
    <property type="match status" value="1"/>
</dbReference>
<keyword evidence="3" id="KW-0285">Flavoprotein</keyword>
<feature type="disulfide bond" evidence="4">
    <location>
        <begin position="478"/>
        <end position="538"/>
    </location>
</feature>
<evidence type="ECO:0000313" key="7">
    <source>
        <dbReference type="EnsemblPlants" id="Pp3c18_11920V3.1"/>
    </source>
</evidence>
<evidence type="ECO:0000259" key="5">
    <source>
        <dbReference type="PROSITE" id="PS00624"/>
    </source>
</evidence>
<dbReference type="Gene3D" id="3.50.50.60">
    <property type="entry name" value="FAD/NAD(P)-binding domain"/>
    <property type="match status" value="1"/>
</dbReference>
<dbReference type="EMBL" id="ABEU02000018">
    <property type="protein sequence ID" value="PNR35117.1"/>
    <property type="molecule type" value="Genomic_DNA"/>
</dbReference>
<dbReference type="Gramene" id="Pp3c18_11920V3.2">
    <property type="protein sequence ID" value="Pp3c18_11920V3.2"/>
    <property type="gene ID" value="Pp3c18_11920"/>
</dbReference>
<reference evidence="6 8" key="2">
    <citation type="journal article" date="2018" name="Plant J.">
        <title>The Physcomitrella patens chromosome-scale assembly reveals moss genome structure and evolution.</title>
        <authorList>
            <person name="Lang D."/>
            <person name="Ullrich K.K."/>
            <person name="Murat F."/>
            <person name="Fuchs J."/>
            <person name="Jenkins J."/>
            <person name="Haas F.B."/>
            <person name="Piednoel M."/>
            <person name="Gundlach H."/>
            <person name="Van Bel M."/>
            <person name="Meyberg R."/>
            <person name="Vives C."/>
            <person name="Morata J."/>
            <person name="Symeonidi A."/>
            <person name="Hiss M."/>
            <person name="Muchero W."/>
            <person name="Kamisugi Y."/>
            <person name="Saleh O."/>
            <person name="Blanc G."/>
            <person name="Decker E.L."/>
            <person name="van Gessel N."/>
            <person name="Grimwood J."/>
            <person name="Hayes R.D."/>
            <person name="Graham S.W."/>
            <person name="Gunter L.E."/>
            <person name="McDaniel S.F."/>
            <person name="Hoernstein S.N.W."/>
            <person name="Larsson A."/>
            <person name="Li F.W."/>
            <person name="Perroud P.F."/>
            <person name="Phillips J."/>
            <person name="Ranjan P."/>
            <person name="Rokshar D.S."/>
            <person name="Rothfels C.J."/>
            <person name="Schneider L."/>
            <person name="Shu S."/>
            <person name="Stevenson D.W."/>
            <person name="Thummler F."/>
            <person name="Tillich M."/>
            <person name="Villarreal Aguilar J.C."/>
            <person name="Widiez T."/>
            <person name="Wong G.K."/>
            <person name="Wymore A."/>
            <person name="Zhang Y."/>
            <person name="Zimmer A.D."/>
            <person name="Quatrano R.S."/>
            <person name="Mayer K.F.X."/>
            <person name="Goodstein D."/>
            <person name="Casacuberta J.M."/>
            <person name="Vandepoele K."/>
            <person name="Reski R."/>
            <person name="Cuming A.C."/>
            <person name="Tuskan G.A."/>
            <person name="Maumus F."/>
            <person name="Salse J."/>
            <person name="Schmutz J."/>
            <person name="Rensing S.A."/>
        </authorList>
    </citation>
    <scope>NUCLEOTIDE SEQUENCE [LARGE SCALE GENOMIC DNA]</scope>
    <source>
        <strain evidence="7 8">cv. Gransden 2004</strain>
    </source>
</reference>